<name>A0A7I7QIR1_9MYCO</name>
<dbReference type="RefSeq" id="WP_163795110.1">
    <property type="nucleotide sequence ID" value="NZ_AP022588.1"/>
</dbReference>
<organism evidence="1 2">
    <name type="scientific">Mycolicibacterium sediminis</name>
    <dbReference type="NCBI Taxonomy" id="1286180"/>
    <lineage>
        <taxon>Bacteria</taxon>
        <taxon>Bacillati</taxon>
        <taxon>Actinomycetota</taxon>
        <taxon>Actinomycetes</taxon>
        <taxon>Mycobacteriales</taxon>
        <taxon>Mycobacteriaceae</taxon>
        <taxon>Mycolicibacterium</taxon>
    </lineage>
</organism>
<evidence type="ECO:0000313" key="2">
    <source>
        <dbReference type="Proteomes" id="UP000467193"/>
    </source>
</evidence>
<dbReference type="KEGG" id="msei:MSEDJ_00730"/>
<evidence type="ECO:0000313" key="1">
    <source>
        <dbReference type="EMBL" id="BBY25977.1"/>
    </source>
</evidence>
<dbReference type="AlphaFoldDB" id="A0A7I7QIR1"/>
<sequence length="46" mass="4668">MPPDEAGETPFEVTIVVVLGSVVMHGLVGHLLAGRGTVDGGTPARQ</sequence>
<dbReference type="Proteomes" id="UP000467193">
    <property type="component" value="Chromosome"/>
</dbReference>
<accession>A0A7I7QIR1</accession>
<protein>
    <submittedName>
        <fullName evidence="1">Uncharacterized protein</fullName>
    </submittedName>
</protein>
<reference evidence="1 2" key="1">
    <citation type="journal article" date="2019" name="Emerg. Microbes Infect.">
        <title>Comprehensive subspecies identification of 175 nontuberculous mycobacteria species based on 7547 genomic profiles.</title>
        <authorList>
            <person name="Matsumoto Y."/>
            <person name="Kinjo T."/>
            <person name="Motooka D."/>
            <person name="Nabeya D."/>
            <person name="Jung N."/>
            <person name="Uechi K."/>
            <person name="Horii T."/>
            <person name="Iida T."/>
            <person name="Fujita J."/>
            <person name="Nakamura S."/>
        </authorList>
    </citation>
    <scope>NUCLEOTIDE SEQUENCE [LARGE SCALE GENOMIC DNA]</scope>
    <source>
        <strain evidence="1 2">JCM 17899</strain>
    </source>
</reference>
<dbReference type="EMBL" id="AP022588">
    <property type="protein sequence ID" value="BBY25977.1"/>
    <property type="molecule type" value="Genomic_DNA"/>
</dbReference>
<proteinExistence type="predicted"/>
<keyword evidence="2" id="KW-1185">Reference proteome</keyword>
<gene>
    <name evidence="1" type="ORF">MSEDJ_00730</name>
</gene>